<protein>
    <submittedName>
        <fullName evidence="2">Uncharacterized protein</fullName>
    </submittedName>
</protein>
<name>A0A9P6JC63_MORAP</name>
<feature type="compositionally biased region" description="Polar residues" evidence="1">
    <location>
        <begin position="230"/>
        <end position="251"/>
    </location>
</feature>
<feature type="compositionally biased region" description="Low complexity" evidence="1">
    <location>
        <begin position="291"/>
        <end position="300"/>
    </location>
</feature>
<comment type="caution">
    <text evidence="2">The sequence shown here is derived from an EMBL/GenBank/DDBJ whole genome shotgun (WGS) entry which is preliminary data.</text>
</comment>
<organism evidence="2 3">
    <name type="scientific">Mortierella alpina</name>
    <name type="common">Oleaginous fungus</name>
    <name type="synonym">Mortierella renispora</name>
    <dbReference type="NCBI Taxonomy" id="64518"/>
    <lineage>
        <taxon>Eukaryota</taxon>
        <taxon>Fungi</taxon>
        <taxon>Fungi incertae sedis</taxon>
        <taxon>Mucoromycota</taxon>
        <taxon>Mortierellomycotina</taxon>
        <taxon>Mortierellomycetes</taxon>
        <taxon>Mortierellales</taxon>
        <taxon>Mortierellaceae</taxon>
        <taxon>Mortierella</taxon>
    </lineage>
</organism>
<gene>
    <name evidence="2" type="ORF">BGZ70_004429</name>
</gene>
<dbReference type="EMBL" id="JAAAHY010000235">
    <property type="protein sequence ID" value="KAF9965632.1"/>
    <property type="molecule type" value="Genomic_DNA"/>
</dbReference>
<feature type="region of interest" description="Disordered" evidence="1">
    <location>
        <begin position="123"/>
        <end position="146"/>
    </location>
</feature>
<sequence>MYLAENSNKHIVEELKILLADAEGTLVGSDDSDSEDSLIVSSKLGSGSDEDSNIVYNRICHALQTLITEAQTALVRTTSITPPPPSDPAHRRHQLLLSDATESVREGCTDDGELSQSGAYLRTSYSSSNSNSNSSSTSRRSSVNSVMRIGRLYTHTPTPRLRGHSNRSTFSKMLWKEKQQEQYERYRRSCDRVSLELEMLLNDTLLDGTPEPSPSPRLPSSSTTSSISSGIQSKNQWPSTISPKHSPANSVHEQDTPTDALMAGSRVAMLQPSYPTDLLSPPSRARGFNLQQQQQQQQQQQRRHHILAGPQPYHQTYSPHYRRHPDRHFKNQGAGPSRSQSIFVQLYRLWKQTWLRKRMMHVLTGSLEVLLILCVVLKISEISLDWIGFRLVKEGLGPQQWLLYHLYGDSHSASAVAAATAGVAAGSFDVKELYEKILGDGLRLRQMNTWRRQESELLMKEYMASEVASGGPRTPFTAAGMVWRPVGRMITHAVSGIVLAFLSDRARSIARKL</sequence>
<feature type="region of interest" description="Disordered" evidence="1">
    <location>
        <begin position="273"/>
        <end position="337"/>
    </location>
</feature>
<dbReference type="AlphaFoldDB" id="A0A9P6JC63"/>
<feature type="region of interest" description="Disordered" evidence="1">
    <location>
        <begin position="27"/>
        <end position="48"/>
    </location>
</feature>
<feature type="region of interest" description="Disordered" evidence="1">
    <location>
        <begin position="205"/>
        <end position="255"/>
    </location>
</feature>
<accession>A0A9P6JC63</accession>
<keyword evidence="3" id="KW-1185">Reference proteome</keyword>
<dbReference type="OrthoDB" id="2397368at2759"/>
<dbReference type="Proteomes" id="UP000738359">
    <property type="component" value="Unassembled WGS sequence"/>
</dbReference>
<reference evidence="2" key="1">
    <citation type="journal article" date="2020" name="Fungal Divers.">
        <title>Resolving the Mortierellaceae phylogeny through synthesis of multi-gene phylogenetics and phylogenomics.</title>
        <authorList>
            <person name="Vandepol N."/>
            <person name="Liber J."/>
            <person name="Desiro A."/>
            <person name="Na H."/>
            <person name="Kennedy M."/>
            <person name="Barry K."/>
            <person name="Grigoriev I.V."/>
            <person name="Miller A.N."/>
            <person name="O'Donnell K."/>
            <person name="Stajich J.E."/>
            <person name="Bonito G."/>
        </authorList>
    </citation>
    <scope>NUCLEOTIDE SEQUENCE</scope>
    <source>
        <strain evidence="2">CK1249</strain>
    </source>
</reference>
<proteinExistence type="predicted"/>
<evidence type="ECO:0000313" key="2">
    <source>
        <dbReference type="EMBL" id="KAF9965632.1"/>
    </source>
</evidence>
<feature type="compositionally biased region" description="Low complexity" evidence="1">
    <location>
        <begin position="218"/>
        <end position="229"/>
    </location>
</feature>
<evidence type="ECO:0000313" key="3">
    <source>
        <dbReference type="Proteomes" id="UP000738359"/>
    </source>
</evidence>
<evidence type="ECO:0000256" key="1">
    <source>
        <dbReference type="SAM" id="MobiDB-lite"/>
    </source>
</evidence>